<organism evidence="2 3">
    <name type="scientific">Thanatephorus cucumeris (strain AG1-IA)</name>
    <name type="common">Rice sheath blight fungus</name>
    <name type="synonym">Rhizoctonia solani</name>
    <dbReference type="NCBI Taxonomy" id="983506"/>
    <lineage>
        <taxon>Eukaryota</taxon>
        <taxon>Fungi</taxon>
        <taxon>Dikarya</taxon>
        <taxon>Basidiomycota</taxon>
        <taxon>Agaricomycotina</taxon>
        <taxon>Agaricomycetes</taxon>
        <taxon>Cantharellales</taxon>
        <taxon>Ceratobasidiaceae</taxon>
        <taxon>Rhizoctonia</taxon>
        <taxon>Rhizoctonia solani AG-1</taxon>
    </lineage>
</organism>
<proteinExistence type="predicted"/>
<gene>
    <name evidence="2" type="ORF">AG1IA_03866</name>
</gene>
<keyword evidence="3" id="KW-1185">Reference proteome</keyword>
<reference evidence="2 3" key="1">
    <citation type="journal article" date="2013" name="Nat. Commun.">
        <title>The evolution and pathogenic mechanisms of the rice sheath blight pathogen.</title>
        <authorList>
            <person name="Zheng A."/>
            <person name="Lin R."/>
            <person name="Xu L."/>
            <person name="Qin P."/>
            <person name="Tang C."/>
            <person name="Ai P."/>
            <person name="Zhang D."/>
            <person name="Liu Y."/>
            <person name="Sun Z."/>
            <person name="Feng H."/>
            <person name="Wang Y."/>
            <person name="Chen Y."/>
            <person name="Liang X."/>
            <person name="Fu R."/>
            <person name="Li Q."/>
            <person name="Zhang J."/>
            <person name="Yu X."/>
            <person name="Xie Z."/>
            <person name="Ding L."/>
            <person name="Guan P."/>
            <person name="Tang J."/>
            <person name="Liang Y."/>
            <person name="Wang S."/>
            <person name="Deng Q."/>
            <person name="Li S."/>
            <person name="Zhu J."/>
            <person name="Wang L."/>
            <person name="Liu H."/>
            <person name="Li P."/>
        </authorList>
    </citation>
    <scope>NUCLEOTIDE SEQUENCE [LARGE SCALE GENOMIC DNA]</scope>
    <source>
        <strain evidence="3">AG-1 IA</strain>
    </source>
</reference>
<protein>
    <submittedName>
        <fullName evidence="2">Uncharacterized protein</fullName>
    </submittedName>
</protein>
<evidence type="ECO:0000313" key="2">
    <source>
        <dbReference type="EMBL" id="ELU42106.1"/>
    </source>
</evidence>
<name>L8WVF4_THACA</name>
<dbReference type="HOGENOM" id="CLU_1579571_0_0_1"/>
<evidence type="ECO:0000256" key="1">
    <source>
        <dbReference type="SAM" id="MobiDB-lite"/>
    </source>
</evidence>
<feature type="region of interest" description="Disordered" evidence="1">
    <location>
        <begin position="1"/>
        <end position="22"/>
    </location>
</feature>
<accession>L8WVF4</accession>
<dbReference type="OrthoDB" id="10619987at2759"/>
<comment type="caution">
    <text evidence="2">The sequence shown here is derived from an EMBL/GenBank/DDBJ whole genome shotgun (WGS) entry which is preliminary data.</text>
</comment>
<evidence type="ECO:0000313" key="3">
    <source>
        <dbReference type="Proteomes" id="UP000011668"/>
    </source>
</evidence>
<sequence length="169" mass="18274">MTENRRLLLGDDQASPKNVGEPSNEEIQQCFLQLLGLTTAGIHSPPGLGYATARNNQVALIQCSKGICYTIVFSSLCSLLPRGIQYTRSPSPWPGPIGPHNVASAWGQHSVLHYSDHAKNAQYTPCSALFISFRSPRVTRVLYNVGALSGRRLAAHVSIESHPGGVCHL</sequence>
<dbReference type="EMBL" id="AFRT01000931">
    <property type="protein sequence ID" value="ELU42106.1"/>
    <property type="molecule type" value="Genomic_DNA"/>
</dbReference>
<dbReference type="AlphaFoldDB" id="L8WVF4"/>
<dbReference type="Proteomes" id="UP000011668">
    <property type="component" value="Unassembled WGS sequence"/>
</dbReference>